<comment type="caution">
    <text evidence="1">The sequence shown here is derived from an EMBL/GenBank/DDBJ whole genome shotgun (WGS) entry which is preliminary data.</text>
</comment>
<dbReference type="Pfam" id="PF07972">
    <property type="entry name" value="Flavodoxin_NdrI"/>
    <property type="match status" value="1"/>
</dbReference>
<gene>
    <name evidence="1" type="ORF">H5993_07670</name>
</gene>
<keyword evidence="2" id="KW-1185">Reference proteome</keyword>
<dbReference type="PANTHER" id="PTHR37297">
    <property type="entry name" value="PROTEIN NRDI"/>
    <property type="match status" value="1"/>
</dbReference>
<name>A0ABS2EQ48_9LACO</name>
<dbReference type="PIRSF" id="PIRSF005087">
    <property type="entry name" value="NrdI"/>
    <property type="match status" value="1"/>
</dbReference>
<dbReference type="RefSeq" id="WP_180870721.1">
    <property type="nucleotide sequence ID" value="NZ_JACJJQ010000039.1"/>
</dbReference>
<dbReference type="Gene3D" id="3.40.50.360">
    <property type="match status" value="1"/>
</dbReference>
<dbReference type="EMBL" id="JACJJQ010000039">
    <property type="protein sequence ID" value="MBM6754632.1"/>
    <property type="molecule type" value="Genomic_DNA"/>
</dbReference>
<organism evidence="1 2">
    <name type="scientific">Limosilactobacillus alvi</name>
    <dbReference type="NCBI Taxonomy" id="990412"/>
    <lineage>
        <taxon>Bacteria</taxon>
        <taxon>Bacillati</taxon>
        <taxon>Bacillota</taxon>
        <taxon>Bacilli</taxon>
        <taxon>Lactobacillales</taxon>
        <taxon>Lactobacillaceae</taxon>
        <taxon>Limosilactobacillus</taxon>
    </lineage>
</organism>
<dbReference type="InterPro" id="IPR029039">
    <property type="entry name" value="Flavoprotein-like_sf"/>
</dbReference>
<protein>
    <submittedName>
        <fullName evidence="1">Class Ib ribonucleoside-diphosphate reductase assembly flavoprotein NrdI</fullName>
    </submittedName>
</protein>
<dbReference type="PANTHER" id="PTHR37297:SF1">
    <property type="entry name" value="PROTEIN NRDI"/>
    <property type="match status" value="1"/>
</dbReference>
<accession>A0ABS2EQ48</accession>
<proteinExistence type="predicted"/>
<sequence length="149" mass="17246">MTKNVYILYISLSGNTHNFVQRLTNHLKEQGIIVHSLNVKDNFNFRKLEHPFITILPAFLDGGNGRQNGCHEILSPILSHWLGYADNYHRCYGIIGSGNRNFNRQFALTAKQYARRFKFPYLTDFELRGSEQDVQRIANLIVEKSTEAE</sequence>
<dbReference type="InterPro" id="IPR004465">
    <property type="entry name" value="RNR_NrdI"/>
</dbReference>
<evidence type="ECO:0000313" key="1">
    <source>
        <dbReference type="EMBL" id="MBM6754632.1"/>
    </source>
</evidence>
<dbReference type="SUPFAM" id="SSF52218">
    <property type="entry name" value="Flavoproteins"/>
    <property type="match status" value="1"/>
</dbReference>
<reference evidence="1 2" key="1">
    <citation type="journal article" date="2021" name="Sci. Rep.">
        <title>The distribution of antibiotic resistance genes in chicken gut microbiota commensals.</title>
        <authorList>
            <person name="Juricova H."/>
            <person name="Matiasovicova J."/>
            <person name="Kubasova T."/>
            <person name="Cejkova D."/>
            <person name="Rychlik I."/>
        </authorList>
    </citation>
    <scope>NUCLEOTIDE SEQUENCE [LARGE SCALE GENOMIC DNA]</scope>
    <source>
        <strain evidence="1 2">An810</strain>
    </source>
</reference>
<dbReference type="Proteomes" id="UP000776629">
    <property type="component" value="Unassembled WGS sequence"/>
</dbReference>
<evidence type="ECO:0000313" key="2">
    <source>
        <dbReference type="Proteomes" id="UP000776629"/>
    </source>
</evidence>